<dbReference type="Gene3D" id="3.40.50.2000">
    <property type="entry name" value="Glycogen Phosphorylase B"/>
    <property type="match status" value="1"/>
</dbReference>
<dbReference type="PANTHER" id="PTHR11926:SF774">
    <property type="entry name" value="UDP-GLYCOSYLTRANSFERASE 85A1-RELATED"/>
    <property type="match status" value="1"/>
</dbReference>
<dbReference type="GO" id="GO:0080044">
    <property type="term" value="F:quercetin 7-O-glucosyltransferase activity"/>
    <property type="evidence" value="ECO:0007669"/>
    <property type="project" value="TreeGrafter"/>
</dbReference>
<evidence type="ECO:0000256" key="1">
    <source>
        <dbReference type="ARBA" id="ARBA00009995"/>
    </source>
</evidence>
<comment type="caution">
    <text evidence="2">The sequence shown here is derived from an EMBL/GenBank/DDBJ whole genome shotgun (WGS) entry which is preliminary data.</text>
</comment>
<dbReference type="SUPFAM" id="SSF53756">
    <property type="entry name" value="UDP-Glycosyltransferase/glycogen phosphorylase"/>
    <property type="match status" value="1"/>
</dbReference>
<keyword evidence="3" id="KW-1185">Reference proteome</keyword>
<dbReference type="Proteomes" id="UP000298416">
    <property type="component" value="Unassembled WGS sequence"/>
</dbReference>
<dbReference type="PANTHER" id="PTHR11926">
    <property type="entry name" value="GLUCOSYL/GLUCURONOSYL TRANSFERASES"/>
    <property type="match status" value="1"/>
</dbReference>
<reference evidence="2" key="2">
    <citation type="submission" date="2020-08" db="EMBL/GenBank/DDBJ databases">
        <title>Plant Genome Project.</title>
        <authorList>
            <person name="Zhang R.-G."/>
        </authorList>
    </citation>
    <scope>NUCLEOTIDE SEQUENCE</scope>
    <source>
        <strain evidence="2">Huo1</strain>
        <tissue evidence="2">Leaf</tissue>
    </source>
</reference>
<accession>A0A8X8Z4B9</accession>
<dbReference type="AlphaFoldDB" id="A0A8X8Z4B9"/>
<reference evidence="2" key="1">
    <citation type="submission" date="2018-01" db="EMBL/GenBank/DDBJ databases">
        <authorList>
            <person name="Mao J.F."/>
        </authorList>
    </citation>
    <scope>NUCLEOTIDE SEQUENCE</scope>
    <source>
        <strain evidence="2">Huo1</strain>
        <tissue evidence="2">Leaf</tissue>
    </source>
</reference>
<dbReference type="EMBL" id="PNBA02000019">
    <property type="protein sequence ID" value="KAG6390749.1"/>
    <property type="molecule type" value="Genomic_DNA"/>
</dbReference>
<sequence length="92" mass="10260">MANQKPHAIVFPYPYQGHITPMINLCLKLASRNLIITFIPLEFNHHSISKAHDLPADADIFTGARNAGLNTCYNAISDGFPFDFDRDGNDDL</sequence>
<name>A0A8X8Z4B9_SALSN</name>
<comment type="similarity">
    <text evidence="1">Belongs to the UDP-glycosyltransferase family.</text>
</comment>
<organism evidence="2">
    <name type="scientific">Salvia splendens</name>
    <name type="common">Scarlet sage</name>
    <dbReference type="NCBI Taxonomy" id="180675"/>
    <lineage>
        <taxon>Eukaryota</taxon>
        <taxon>Viridiplantae</taxon>
        <taxon>Streptophyta</taxon>
        <taxon>Embryophyta</taxon>
        <taxon>Tracheophyta</taxon>
        <taxon>Spermatophyta</taxon>
        <taxon>Magnoliopsida</taxon>
        <taxon>eudicotyledons</taxon>
        <taxon>Gunneridae</taxon>
        <taxon>Pentapetalae</taxon>
        <taxon>asterids</taxon>
        <taxon>lamiids</taxon>
        <taxon>Lamiales</taxon>
        <taxon>Lamiaceae</taxon>
        <taxon>Nepetoideae</taxon>
        <taxon>Mentheae</taxon>
        <taxon>Salviinae</taxon>
        <taxon>Salvia</taxon>
        <taxon>Salvia subgen. Calosphace</taxon>
        <taxon>core Calosphace</taxon>
    </lineage>
</organism>
<proteinExistence type="inferred from homology"/>
<gene>
    <name evidence="2" type="ORF">SASPL_148494</name>
</gene>
<protein>
    <submittedName>
        <fullName evidence="2">Uncharacterized protein</fullName>
    </submittedName>
</protein>
<dbReference type="GO" id="GO:0080043">
    <property type="term" value="F:quercetin 3-O-glucosyltransferase activity"/>
    <property type="evidence" value="ECO:0007669"/>
    <property type="project" value="TreeGrafter"/>
</dbReference>
<evidence type="ECO:0000313" key="2">
    <source>
        <dbReference type="EMBL" id="KAG6390749.1"/>
    </source>
</evidence>
<evidence type="ECO:0000313" key="3">
    <source>
        <dbReference type="Proteomes" id="UP000298416"/>
    </source>
</evidence>